<dbReference type="EMBL" id="CP014924">
    <property type="protein sequence ID" value="ANZ65892.1"/>
    <property type="molecule type" value="Genomic_DNA"/>
</dbReference>
<dbReference type="UniPathway" id="UPA00142">
    <property type="reaction ID" value="UER00209"/>
</dbReference>
<dbReference type="InterPro" id="IPR007370">
    <property type="entry name" value="Glu_cys_ligase"/>
</dbReference>
<protein>
    <recommendedName>
        <fullName evidence="2 9">Glutamate--cysteine ligase</fullName>
        <ecNumber evidence="2 9">6.3.2.2</ecNumber>
    </recommendedName>
</protein>
<organism evidence="11 12">
    <name type="scientific">Secundilactobacillus paracollinoides</name>
    <dbReference type="NCBI Taxonomy" id="240427"/>
    <lineage>
        <taxon>Bacteria</taxon>
        <taxon>Bacillati</taxon>
        <taxon>Bacillota</taxon>
        <taxon>Bacilli</taxon>
        <taxon>Lactobacillales</taxon>
        <taxon>Lactobacillaceae</taxon>
        <taxon>Secundilactobacillus</taxon>
    </lineage>
</organism>
<evidence type="ECO:0000256" key="8">
    <source>
        <dbReference type="RuleBase" id="RU003544"/>
    </source>
</evidence>
<dbReference type="RefSeq" id="WP_065937485.1">
    <property type="nucleotide sequence ID" value="NZ_CP014924.1"/>
</dbReference>
<evidence type="ECO:0000313" key="12">
    <source>
        <dbReference type="Proteomes" id="UP000093267"/>
    </source>
</evidence>
<dbReference type="InterPro" id="IPR006334">
    <property type="entry name" value="Glut_cys_ligase"/>
</dbReference>
<evidence type="ECO:0000259" key="10">
    <source>
        <dbReference type="Pfam" id="PF04262"/>
    </source>
</evidence>
<keyword evidence="4 8" id="KW-0317">Glutathione biosynthesis</keyword>
<evidence type="ECO:0000256" key="7">
    <source>
        <dbReference type="ARBA" id="ARBA00048819"/>
    </source>
</evidence>
<dbReference type="STRING" id="240427.AYR62_01730"/>
<evidence type="ECO:0000256" key="1">
    <source>
        <dbReference type="ARBA" id="ARBA00005006"/>
    </source>
</evidence>
<evidence type="ECO:0000256" key="3">
    <source>
        <dbReference type="ARBA" id="ARBA00022598"/>
    </source>
</evidence>
<dbReference type="PANTHER" id="PTHR38761:SF1">
    <property type="entry name" value="GLUTAMATE--CYSTEINE LIGASE"/>
    <property type="match status" value="1"/>
</dbReference>
<comment type="similarity">
    <text evidence="8">Belongs to the glutamate--cysteine ligase type 1 family.</text>
</comment>
<evidence type="ECO:0000256" key="6">
    <source>
        <dbReference type="ARBA" id="ARBA00022840"/>
    </source>
</evidence>
<dbReference type="GO" id="GO:0004357">
    <property type="term" value="F:glutamate-cysteine ligase activity"/>
    <property type="evidence" value="ECO:0007669"/>
    <property type="project" value="UniProtKB-EC"/>
</dbReference>
<accession>A0A1B2IV22</accession>
<evidence type="ECO:0000256" key="5">
    <source>
        <dbReference type="ARBA" id="ARBA00022741"/>
    </source>
</evidence>
<dbReference type="Gene3D" id="3.30.590.20">
    <property type="match status" value="1"/>
</dbReference>
<evidence type="ECO:0000256" key="4">
    <source>
        <dbReference type="ARBA" id="ARBA00022684"/>
    </source>
</evidence>
<name>A0A1B2IV22_9LACO</name>
<evidence type="ECO:0000256" key="2">
    <source>
        <dbReference type="ARBA" id="ARBA00012220"/>
    </source>
</evidence>
<dbReference type="GO" id="GO:0006750">
    <property type="term" value="P:glutathione biosynthetic process"/>
    <property type="evidence" value="ECO:0007669"/>
    <property type="project" value="UniProtKB-UniPathway"/>
</dbReference>
<keyword evidence="6" id="KW-0067">ATP-binding</keyword>
<sequence length="507" mass="57662">MNMQEMLRHTNVAGSFAQCKMGIEREGQRATLQGQLATTDHPQTLGIRAYHPYIQTDFAETQLELITPICTRTTDLTNWLELLHTTAETAMAPNEVLWPISMPPALPKDEQDIQLAKLSDPHDVAYRSHLAAVYGRRKQMVSGIHFNFEFDPALVKQLFDQQNDIPDFGDFKTALYFKVTRNYLRYQWLITYLMGASPTSEPGYFTDDDRPTKPVRSIRNSHYGYTNGPDVHVSYADMPHYLADLDRLEAAGTLSQDKEFYAPVRLRGGHEVHDLRTAGVEYLELRNIDLNPFSPYGINSAQITFLRCFLLTLLWLDEEQPADDWVATGTAANDAVALEDPTTISARVEEGEMLVNTMEEMSHALQLPLSATLFNDARYTLHRPEKTPAYMLYTQRRLSSQERFATGIAMRNKQSANTATDRFMATNVQLRILLINAVKRGITVTFTNRTKTAFKLSFNDRTIYVSDRGTSNDGDHWQPVTTENPLPVTVAHALDMSWRGEKHEDEE</sequence>
<gene>
    <name evidence="11" type="ORF">AYR63_01215</name>
</gene>
<feature type="domain" description="Glutamate--cysteine ligase" evidence="10">
    <location>
        <begin position="7"/>
        <end position="247"/>
    </location>
</feature>
<comment type="catalytic activity">
    <reaction evidence="7 9">
        <text>L-cysteine + L-glutamate + ATP = gamma-L-glutamyl-L-cysteine + ADP + phosphate + H(+)</text>
        <dbReference type="Rhea" id="RHEA:13285"/>
        <dbReference type="ChEBI" id="CHEBI:15378"/>
        <dbReference type="ChEBI" id="CHEBI:29985"/>
        <dbReference type="ChEBI" id="CHEBI:30616"/>
        <dbReference type="ChEBI" id="CHEBI:35235"/>
        <dbReference type="ChEBI" id="CHEBI:43474"/>
        <dbReference type="ChEBI" id="CHEBI:58173"/>
        <dbReference type="ChEBI" id="CHEBI:456216"/>
        <dbReference type="EC" id="6.3.2.2"/>
    </reaction>
</comment>
<evidence type="ECO:0000313" key="11">
    <source>
        <dbReference type="EMBL" id="ANZ65892.1"/>
    </source>
</evidence>
<evidence type="ECO:0000256" key="9">
    <source>
        <dbReference type="RuleBase" id="RU004391"/>
    </source>
</evidence>
<dbReference type="NCBIfam" id="NF002688">
    <property type="entry name" value="PRK02471.1"/>
    <property type="match status" value="1"/>
</dbReference>
<dbReference type="GO" id="GO:0046872">
    <property type="term" value="F:metal ion binding"/>
    <property type="evidence" value="ECO:0007669"/>
    <property type="project" value="TreeGrafter"/>
</dbReference>
<dbReference type="Pfam" id="PF04262">
    <property type="entry name" value="Glu_cys_ligase"/>
    <property type="match status" value="2"/>
</dbReference>
<reference evidence="11 12" key="1">
    <citation type="submission" date="2016-03" db="EMBL/GenBank/DDBJ databases">
        <title>Pediococcus and Lactobacillus from brewery environment - whole genome sequencing and assembly.</title>
        <authorList>
            <person name="Behr J."/>
            <person name="Geissler A.J."/>
            <person name="Vogel R.F."/>
        </authorList>
    </citation>
    <scope>NUCLEOTIDE SEQUENCE [LARGE SCALE GENOMIC DNA]</scope>
    <source>
        <strain evidence="11 12">TMW 1.1995</strain>
    </source>
</reference>
<dbReference type="AlphaFoldDB" id="A0A1B2IV22"/>
<dbReference type="Proteomes" id="UP000093267">
    <property type="component" value="Chromosome"/>
</dbReference>
<keyword evidence="5" id="KW-0547">Nucleotide-binding</keyword>
<keyword evidence="12" id="KW-1185">Reference proteome</keyword>
<dbReference type="EC" id="6.3.2.2" evidence="2 9"/>
<dbReference type="GO" id="GO:0005829">
    <property type="term" value="C:cytosol"/>
    <property type="evidence" value="ECO:0007669"/>
    <property type="project" value="TreeGrafter"/>
</dbReference>
<feature type="domain" description="Glutamate--cysteine ligase" evidence="10">
    <location>
        <begin position="253"/>
        <end position="320"/>
    </location>
</feature>
<dbReference type="SUPFAM" id="SSF55931">
    <property type="entry name" value="Glutamine synthetase/guanido kinase"/>
    <property type="match status" value="1"/>
</dbReference>
<dbReference type="PANTHER" id="PTHR38761">
    <property type="entry name" value="GLUTAMATE--CYSTEINE LIGASE"/>
    <property type="match status" value="1"/>
</dbReference>
<proteinExistence type="inferred from homology"/>
<comment type="pathway">
    <text evidence="1 9">Sulfur metabolism; glutathione biosynthesis; glutathione from L-cysteine and L-glutamate: step 1/2.</text>
</comment>
<dbReference type="OrthoDB" id="9803907at2"/>
<dbReference type="GO" id="GO:0005524">
    <property type="term" value="F:ATP binding"/>
    <property type="evidence" value="ECO:0007669"/>
    <property type="project" value="UniProtKB-KW"/>
</dbReference>
<dbReference type="InterPro" id="IPR014746">
    <property type="entry name" value="Gln_synth/guanido_kin_cat_dom"/>
</dbReference>
<keyword evidence="3 8" id="KW-0436">Ligase</keyword>